<sequence>MKIPLHEPSSGFIDGEYTSNLAHNGHYNFAVTLSVIASLKCHLF</sequence>
<organism evidence="1">
    <name type="scientific">Leclercia adecarboxylata</name>
    <dbReference type="NCBI Taxonomy" id="83655"/>
    <lineage>
        <taxon>Bacteria</taxon>
        <taxon>Pseudomonadati</taxon>
        <taxon>Pseudomonadota</taxon>
        <taxon>Gammaproteobacteria</taxon>
        <taxon>Enterobacterales</taxon>
        <taxon>Enterobacteriaceae</taxon>
        <taxon>Leclercia</taxon>
    </lineage>
</organism>
<name>A0A482LYN3_9ENTR</name>
<geneLocation type="plasmid" evidence="1">
    <name>p707804-3FII</name>
</geneLocation>
<evidence type="ECO:0000313" key="1">
    <source>
        <dbReference type="EMBL" id="QBQ66557.1"/>
    </source>
</evidence>
<accession>A0A482LYN3</accession>
<proteinExistence type="predicted"/>
<dbReference type="AlphaFoldDB" id="A0A482LYN3"/>
<dbReference type="EMBL" id="MH909329">
    <property type="protein sequence ID" value="QBQ66557.1"/>
    <property type="molecule type" value="Genomic_DNA"/>
</dbReference>
<keyword evidence="1" id="KW-0614">Plasmid</keyword>
<reference evidence="1" key="1">
    <citation type="submission" date="2018-09" db="EMBL/GenBank/DDBJ databases">
        <authorList>
            <person name="Yuan Q."/>
            <person name="Jiang X."/>
            <person name="Jing Y."/>
            <person name="Cheng Q."/>
            <person name="Zhou D."/>
        </authorList>
    </citation>
    <scope>NUCLEOTIDE SEQUENCE</scope>
    <source>
        <strain evidence="1">150707804</strain>
        <plasmid evidence="1">p707804-3FII</plasmid>
    </source>
</reference>
<protein>
    <submittedName>
        <fullName evidence="1">Uncharacterized protein</fullName>
    </submittedName>
</protein>